<evidence type="ECO:0000256" key="9">
    <source>
        <dbReference type="HAMAP-Rule" id="MF_00328"/>
    </source>
</evidence>
<dbReference type="PANTHER" id="PTHR23117">
    <property type="entry name" value="GUANYLATE KINASE-RELATED"/>
    <property type="match status" value="1"/>
</dbReference>
<dbReference type="SMART" id="SM00072">
    <property type="entry name" value="GuKc"/>
    <property type="match status" value="1"/>
</dbReference>
<proteinExistence type="inferred from homology"/>
<dbReference type="EMBL" id="OX458333">
    <property type="protein sequence ID" value="CAI8945935.1"/>
    <property type="molecule type" value="Genomic_DNA"/>
</dbReference>
<dbReference type="InterPro" id="IPR027417">
    <property type="entry name" value="P-loop_NTPase"/>
</dbReference>
<keyword evidence="4 9" id="KW-0808">Transferase</keyword>
<gene>
    <name evidence="9 11" type="primary">gmk</name>
    <name evidence="11" type="ORF">MSZNOR_4342</name>
</gene>
<dbReference type="RefSeq" id="WP_026609731.1">
    <property type="nucleotide sequence ID" value="NZ_OX458333.1"/>
</dbReference>
<dbReference type="Proteomes" id="UP001162030">
    <property type="component" value="Chromosome"/>
</dbReference>
<evidence type="ECO:0000256" key="7">
    <source>
        <dbReference type="ARBA" id="ARBA00022840"/>
    </source>
</evidence>
<feature type="binding site" evidence="9">
    <location>
        <begin position="11"/>
        <end position="18"/>
    </location>
    <ligand>
        <name>ATP</name>
        <dbReference type="ChEBI" id="CHEBI:30616"/>
    </ligand>
</feature>
<name>A0ABN8X8P0_9GAMM</name>
<evidence type="ECO:0000259" key="10">
    <source>
        <dbReference type="PROSITE" id="PS50052"/>
    </source>
</evidence>
<evidence type="ECO:0000256" key="6">
    <source>
        <dbReference type="ARBA" id="ARBA00022777"/>
    </source>
</evidence>
<dbReference type="HAMAP" id="MF_00328">
    <property type="entry name" value="Guanylate_kinase"/>
    <property type="match status" value="1"/>
</dbReference>
<evidence type="ECO:0000256" key="3">
    <source>
        <dbReference type="ARBA" id="ARBA00016296"/>
    </source>
</evidence>
<sequence length="204" mass="22886">MNIGTLFIVSAPSGAGKTSLVKALRENLDGFTVSVSHTTRAQRPGEVHGRDYFFVSHAEFETMIEAGEFLEHARVFDNYYGTARATVENALAGGQDVLLEIDWQGARQIRTLMPDCISIFILPPSLRTLEERLKARGQDDPDTIARRMRDAISEMSHYNEYDYLIVNDDFDRALADLRSIVVASRLKTGRQSEVYKDLIDGLLA</sequence>
<comment type="similarity">
    <text evidence="1 9">Belongs to the guanylate kinase family.</text>
</comment>
<dbReference type="SUPFAM" id="SSF52540">
    <property type="entry name" value="P-loop containing nucleoside triphosphate hydrolases"/>
    <property type="match status" value="1"/>
</dbReference>
<reference evidence="11 12" key="1">
    <citation type="submission" date="2023-03" db="EMBL/GenBank/DDBJ databases">
        <authorList>
            <person name="Pearce D."/>
        </authorList>
    </citation>
    <scope>NUCLEOTIDE SEQUENCE [LARGE SCALE GENOMIC DNA]</scope>
    <source>
        <strain evidence="11">Msz</strain>
    </source>
</reference>
<comment type="function">
    <text evidence="9">Essential for recycling GMP and indirectly, cGMP.</text>
</comment>
<comment type="catalytic activity">
    <reaction evidence="9">
        <text>GMP + ATP = GDP + ADP</text>
        <dbReference type="Rhea" id="RHEA:20780"/>
        <dbReference type="ChEBI" id="CHEBI:30616"/>
        <dbReference type="ChEBI" id="CHEBI:58115"/>
        <dbReference type="ChEBI" id="CHEBI:58189"/>
        <dbReference type="ChEBI" id="CHEBI:456216"/>
        <dbReference type="EC" id="2.7.4.8"/>
    </reaction>
</comment>
<dbReference type="PROSITE" id="PS50052">
    <property type="entry name" value="GUANYLATE_KINASE_2"/>
    <property type="match status" value="1"/>
</dbReference>
<evidence type="ECO:0000313" key="12">
    <source>
        <dbReference type="Proteomes" id="UP001162030"/>
    </source>
</evidence>
<dbReference type="InterPro" id="IPR020590">
    <property type="entry name" value="Guanylate_kinase_CS"/>
</dbReference>
<dbReference type="NCBIfam" id="TIGR03263">
    <property type="entry name" value="guanyl_kin"/>
    <property type="match status" value="1"/>
</dbReference>
<accession>A0ABN8X8P0</accession>
<dbReference type="PANTHER" id="PTHR23117:SF13">
    <property type="entry name" value="GUANYLATE KINASE"/>
    <property type="match status" value="1"/>
</dbReference>
<dbReference type="CDD" id="cd00071">
    <property type="entry name" value="GMPK"/>
    <property type="match status" value="1"/>
</dbReference>
<evidence type="ECO:0000256" key="1">
    <source>
        <dbReference type="ARBA" id="ARBA00005790"/>
    </source>
</evidence>
<evidence type="ECO:0000256" key="5">
    <source>
        <dbReference type="ARBA" id="ARBA00022741"/>
    </source>
</evidence>
<dbReference type="Gene3D" id="3.30.63.10">
    <property type="entry name" value="Guanylate Kinase phosphate binding domain"/>
    <property type="match status" value="1"/>
</dbReference>
<evidence type="ECO:0000256" key="2">
    <source>
        <dbReference type="ARBA" id="ARBA00012961"/>
    </source>
</evidence>
<dbReference type="GO" id="GO:0047507">
    <property type="term" value="F:deoxynucleoside phosphate kinase activity, ATP as phosphate donor"/>
    <property type="evidence" value="ECO:0007669"/>
    <property type="project" value="UniProtKB-EC"/>
</dbReference>
<keyword evidence="9" id="KW-0963">Cytoplasm</keyword>
<dbReference type="Pfam" id="PF00625">
    <property type="entry name" value="Guanylate_kin"/>
    <property type="match status" value="1"/>
</dbReference>
<keyword evidence="6 9" id="KW-0418">Kinase</keyword>
<evidence type="ECO:0000313" key="11">
    <source>
        <dbReference type="EMBL" id="CAI8945935.1"/>
    </source>
</evidence>
<comment type="subcellular location">
    <subcellularLocation>
        <location evidence="9">Cytoplasm</location>
    </subcellularLocation>
</comment>
<dbReference type="InterPro" id="IPR008144">
    <property type="entry name" value="Guanylate_kin-like_dom"/>
</dbReference>
<dbReference type="PROSITE" id="PS00856">
    <property type="entry name" value="GUANYLATE_KINASE_1"/>
    <property type="match status" value="1"/>
</dbReference>
<evidence type="ECO:0000256" key="8">
    <source>
        <dbReference type="ARBA" id="ARBA00030128"/>
    </source>
</evidence>
<keyword evidence="5 9" id="KW-0547">Nucleotide-binding</keyword>
<protein>
    <recommendedName>
        <fullName evidence="3 9">Guanylate kinase</fullName>
        <ecNumber evidence="2 9">2.7.4.8</ecNumber>
    </recommendedName>
    <alternativeName>
        <fullName evidence="8 9">GMP kinase</fullName>
    </alternativeName>
</protein>
<dbReference type="Gene3D" id="3.40.50.300">
    <property type="entry name" value="P-loop containing nucleotide triphosphate hydrolases"/>
    <property type="match status" value="1"/>
</dbReference>
<dbReference type="InterPro" id="IPR008145">
    <property type="entry name" value="GK/Ca_channel_bsu"/>
</dbReference>
<organism evidence="11 12">
    <name type="scientific">Methylocaldum szegediense</name>
    <dbReference type="NCBI Taxonomy" id="73780"/>
    <lineage>
        <taxon>Bacteria</taxon>
        <taxon>Pseudomonadati</taxon>
        <taxon>Pseudomonadota</taxon>
        <taxon>Gammaproteobacteria</taxon>
        <taxon>Methylococcales</taxon>
        <taxon>Methylococcaceae</taxon>
        <taxon>Methylocaldum</taxon>
    </lineage>
</organism>
<evidence type="ECO:0000256" key="4">
    <source>
        <dbReference type="ARBA" id="ARBA00022679"/>
    </source>
</evidence>
<dbReference type="InterPro" id="IPR017665">
    <property type="entry name" value="Guanylate_kinase"/>
</dbReference>
<keyword evidence="7 9" id="KW-0067">ATP-binding</keyword>
<keyword evidence="12" id="KW-1185">Reference proteome</keyword>
<dbReference type="EC" id="2.7.4.8" evidence="2 9"/>
<dbReference type="GO" id="GO:0004385">
    <property type="term" value="F:GMP kinase activity"/>
    <property type="evidence" value="ECO:0007669"/>
    <property type="project" value="UniProtKB-EC"/>
</dbReference>
<feature type="domain" description="Guanylate kinase-like" evidence="10">
    <location>
        <begin position="4"/>
        <end position="182"/>
    </location>
</feature>